<dbReference type="Gene3D" id="3.40.50.2000">
    <property type="entry name" value="Glycogen Phosphorylase B"/>
    <property type="match status" value="2"/>
</dbReference>
<evidence type="ECO:0000313" key="4">
    <source>
        <dbReference type="Proteomes" id="UP000029707"/>
    </source>
</evidence>
<reference evidence="3 4" key="1">
    <citation type="journal article" date="2014" name="Genome Announc.">
        <title>Draft genome sequences of eight enterohepatic helicobacter species isolated from both laboratory and wild rodents.</title>
        <authorList>
            <person name="Sheh A."/>
            <person name="Shen Z."/>
            <person name="Fox J.G."/>
        </authorList>
    </citation>
    <scope>NUCLEOTIDE SEQUENCE [LARGE SCALE GENOMIC DNA]</scope>
    <source>
        <strain evidence="3 4">MIT 01-6451</strain>
    </source>
</reference>
<proteinExistence type="predicted"/>
<evidence type="ECO:0000313" key="3">
    <source>
        <dbReference type="EMBL" id="TLE01827.1"/>
    </source>
</evidence>
<dbReference type="SUPFAM" id="SSF53756">
    <property type="entry name" value="UDP-Glycosyltransferase/glycogen phosphorylase"/>
    <property type="match status" value="2"/>
</dbReference>
<organism evidence="3 4">
    <name type="scientific">Helicobacter japonicus</name>
    <dbReference type="NCBI Taxonomy" id="425400"/>
    <lineage>
        <taxon>Bacteria</taxon>
        <taxon>Pseudomonadati</taxon>
        <taxon>Campylobacterota</taxon>
        <taxon>Epsilonproteobacteria</taxon>
        <taxon>Campylobacterales</taxon>
        <taxon>Helicobacteraceae</taxon>
        <taxon>Helicobacter</taxon>
    </lineage>
</organism>
<dbReference type="STRING" id="425400.LS65_02430"/>
<accession>A0A4U8TMZ0</accession>
<dbReference type="InterPro" id="IPR002201">
    <property type="entry name" value="Glyco_trans_9"/>
</dbReference>
<dbReference type="GO" id="GO:0009244">
    <property type="term" value="P:lipopolysaccharide core region biosynthetic process"/>
    <property type="evidence" value="ECO:0007669"/>
    <property type="project" value="TreeGrafter"/>
</dbReference>
<sequence length="425" mass="47926">MVSPAFEWLKKSFENADFTLVGTKASCGIYERDSRVKRIIIDTSKSSKCRIYATKKLANQIGAHDIAITFSNTFFSALLLYWSKSAVRIGYAKNARSFLLTHALPLYKYDTQGNTKHQVHLYLELIALLESVQRQAYNMCENLLDSQDNMSFLAQNPQKLQEWLKDIEKLQNTSTDSTLSHETHFKLDLLPILATKPLSLISYPLNLATQNTQDSQNIAIGINPGAAFGSAKCWEKSYFIEIIKHFLTLSYDVYLFGSSDNSQTNKQIADSIANHSNVRFFHNLTDKTNLNQLIDYIGAMNIFITNDSGPMHIAAALKVPMIAIFGPTNIKETAPYAPTPLISLPLINENEKYTQSPQVSNTNLSIEDSIMYSPYHSCILLYKSLPCAPCKKRECPLKHHNCMKLITPQEVITHTINLLKNNEKG</sequence>
<dbReference type="AlphaFoldDB" id="A0A4U8TMZ0"/>
<keyword evidence="2" id="KW-0808">Transferase</keyword>
<protein>
    <submittedName>
        <fullName evidence="3">Glycosyltransferase family 9 protein</fullName>
    </submittedName>
</protein>
<dbReference type="Pfam" id="PF01075">
    <property type="entry name" value="Glyco_transf_9"/>
    <property type="match status" value="1"/>
</dbReference>
<dbReference type="PANTHER" id="PTHR30160:SF7">
    <property type="entry name" value="ADP-HEPTOSE--LPS HEPTOSYLTRANSFERASE 2"/>
    <property type="match status" value="1"/>
</dbReference>
<dbReference type="InterPro" id="IPR051199">
    <property type="entry name" value="LPS_LOS_Heptosyltrfase"/>
</dbReference>
<keyword evidence="4" id="KW-1185">Reference proteome</keyword>
<dbReference type="GO" id="GO:0005829">
    <property type="term" value="C:cytosol"/>
    <property type="evidence" value="ECO:0007669"/>
    <property type="project" value="TreeGrafter"/>
</dbReference>
<dbReference type="Proteomes" id="UP000029707">
    <property type="component" value="Unassembled WGS sequence"/>
</dbReference>
<name>A0A4U8TMZ0_9HELI</name>
<evidence type="ECO:0000256" key="1">
    <source>
        <dbReference type="ARBA" id="ARBA00022676"/>
    </source>
</evidence>
<evidence type="ECO:0000256" key="2">
    <source>
        <dbReference type="ARBA" id="ARBA00022679"/>
    </source>
</evidence>
<keyword evidence="1" id="KW-0328">Glycosyltransferase</keyword>
<dbReference type="CDD" id="cd03789">
    <property type="entry name" value="GT9_LPS_heptosyltransferase"/>
    <property type="match status" value="1"/>
</dbReference>
<dbReference type="OrthoDB" id="9797795at2"/>
<dbReference type="EMBL" id="JRMQ02000006">
    <property type="protein sequence ID" value="TLE01827.1"/>
    <property type="molecule type" value="Genomic_DNA"/>
</dbReference>
<dbReference type="GO" id="GO:0008713">
    <property type="term" value="F:ADP-heptose-lipopolysaccharide heptosyltransferase activity"/>
    <property type="evidence" value="ECO:0007669"/>
    <property type="project" value="TreeGrafter"/>
</dbReference>
<gene>
    <name evidence="3" type="ORF">LS65_005420</name>
</gene>
<comment type="caution">
    <text evidence="3">The sequence shown here is derived from an EMBL/GenBank/DDBJ whole genome shotgun (WGS) entry which is preliminary data.</text>
</comment>
<dbReference type="PANTHER" id="PTHR30160">
    <property type="entry name" value="TETRAACYLDISACCHARIDE 4'-KINASE-RELATED"/>
    <property type="match status" value="1"/>
</dbReference>